<protein>
    <recommendedName>
        <fullName evidence="2">Myb/SANT-like DNA-binding domain-containing protein</fullName>
    </recommendedName>
</protein>
<dbReference type="PANTHER" id="PTHR23098:SF23">
    <property type="entry name" value="MYB-RELATED TRANSCRIPTION FACTOR, PARTNER OF PROFILIN-LIKE ISOFORM X2-RELATED"/>
    <property type="match status" value="1"/>
</dbReference>
<evidence type="ECO:0000313" key="4">
    <source>
        <dbReference type="Proteomes" id="UP001162483"/>
    </source>
</evidence>
<dbReference type="EMBL" id="CATNWA010002638">
    <property type="protein sequence ID" value="CAI9543404.1"/>
    <property type="molecule type" value="Genomic_DNA"/>
</dbReference>
<feature type="region of interest" description="Disordered" evidence="1">
    <location>
        <begin position="1"/>
        <end position="109"/>
    </location>
</feature>
<name>A0ABN9B769_9NEOB</name>
<comment type="caution">
    <text evidence="3">The sequence shown here is derived from an EMBL/GenBank/DDBJ whole genome shotgun (WGS) entry which is preliminary data.</text>
</comment>
<feature type="domain" description="Myb/SANT-like DNA-binding" evidence="2">
    <location>
        <begin position="111"/>
        <end position="183"/>
    </location>
</feature>
<dbReference type="PANTHER" id="PTHR23098">
    <property type="entry name" value="AGAP001331-PA-RELATED"/>
    <property type="match status" value="1"/>
</dbReference>
<dbReference type="Proteomes" id="UP001162483">
    <property type="component" value="Unassembled WGS sequence"/>
</dbReference>
<organism evidence="3 4">
    <name type="scientific">Staurois parvus</name>
    <dbReference type="NCBI Taxonomy" id="386267"/>
    <lineage>
        <taxon>Eukaryota</taxon>
        <taxon>Metazoa</taxon>
        <taxon>Chordata</taxon>
        <taxon>Craniata</taxon>
        <taxon>Vertebrata</taxon>
        <taxon>Euteleostomi</taxon>
        <taxon>Amphibia</taxon>
        <taxon>Batrachia</taxon>
        <taxon>Anura</taxon>
        <taxon>Neobatrachia</taxon>
        <taxon>Ranoidea</taxon>
        <taxon>Ranidae</taxon>
        <taxon>Staurois</taxon>
    </lineage>
</organism>
<gene>
    <name evidence="3" type="ORF">SPARVUS_LOCUS2274450</name>
</gene>
<dbReference type="InterPro" id="IPR028002">
    <property type="entry name" value="Myb_DNA-bind_5"/>
</dbReference>
<reference evidence="3" key="1">
    <citation type="submission" date="2023-05" db="EMBL/GenBank/DDBJ databases">
        <authorList>
            <person name="Stuckert A."/>
        </authorList>
    </citation>
    <scope>NUCLEOTIDE SEQUENCE</scope>
</reference>
<proteinExistence type="predicted"/>
<dbReference type="Pfam" id="PF13873">
    <property type="entry name" value="Myb_DNA-bind_5"/>
    <property type="match status" value="1"/>
</dbReference>
<accession>A0ABN9B769</accession>
<evidence type="ECO:0000259" key="2">
    <source>
        <dbReference type="Pfam" id="PF13873"/>
    </source>
</evidence>
<evidence type="ECO:0000313" key="3">
    <source>
        <dbReference type="EMBL" id="CAI9543404.1"/>
    </source>
</evidence>
<keyword evidence="4" id="KW-1185">Reference proteome</keyword>
<evidence type="ECO:0000256" key="1">
    <source>
        <dbReference type="SAM" id="MobiDB-lite"/>
    </source>
</evidence>
<sequence length="198" mass="21570">MAPPRGQKGQASRGSHGARGDTGPHLGHDARGATGAQGSIRARVDQRSDCGVKGSQTGGRRGQSSFRKKAEAKLRTSPGAAVSPLSPGEGTSRGGRRSQAQAQSQPNFPPFSHDEIWAMVVAYVERAECISGPRSYRSGKAAKDRLWKEITVAVNAVGRMVRRYPKNVKKHMRDLRWNLKEKLTLWARQGHVTRRVGP</sequence>